<evidence type="ECO:0000313" key="1">
    <source>
        <dbReference type="EMBL" id="MEG3440297.1"/>
    </source>
</evidence>
<dbReference type="EMBL" id="JBAFSM010000087">
    <property type="protein sequence ID" value="MEG3440297.1"/>
    <property type="molecule type" value="Genomic_DNA"/>
</dbReference>
<dbReference type="Proteomes" id="UP001328733">
    <property type="component" value="Unassembled WGS sequence"/>
</dbReference>
<comment type="caution">
    <text evidence="1">The sequence shown here is derived from an EMBL/GenBank/DDBJ whole genome shotgun (WGS) entry which is preliminary data.</text>
</comment>
<accession>A0AAW9QR81</accession>
<evidence type="ECO:0000313" key="2">
    <source>
        <dbReference type="Proteomes" id="UP001328733"/>
    </source>
</evidence>
<reference evidence="1 2" key="1">
    <citation type="submission" date="2024-01" db="EMBL/GenBank/DDBJ databases">
        <title>Genomic insights into the taxonomy and metabolism of the cyanobacterium Pannus brasiliensis CCIBt3594.</title>
        <authorList>
            <person name="Machado M."/>
            <person name="Botero N.B."/>
            <person name="Andreote A.P.D."/>
            <person name="Feitosa A.M.T."/>
            <person name="Popin R."/>
            <person name="Sivonen K."/>
            <person name="Fiore M.F."/>
        </authorList>
    </citation>
    <scope>NUCLEOTIDE SEQUENCE [LARGE SCALE GENOMIC DNA]</scope>
    <source>
        <strain evidence="1 2">CCIBt3594</strain>
    </source>
</reference>
<name>A0AAW9QR81_9CHRO</name>
<protein>
    <submittedName>
        <fullName evidence="1">Uncharacterized protein</fullName>
    </submittedName>
</protein>
<organism evidence="1 2">
    <name type="scientific">Pannus brasiliensis CCIBt3594</name>
    <dbReference type="NCBI Taxonomy" id="1427578"/>
    <lineage>
        <taxon>Bacteria</taxon>
        <taxon>Bacillati</taxon>
        <taxon>Cyanobacteriota</taxon>
        <taxon>Cyanophyceae</taxon>
        <taxon>Oscillatoriophycideae</taxon>
        <taxon>Chroococcales</taxon>
        <taxon>Microcystaceae</taxon>
        <taxon>Pannus</taxon>
    </lineage>
</organism>
<sequence length="80" mass="8628">MTLQIAHYTRSLFATAILLSISLSGLDGKIAPVDAACRTTGQRVGGMSLLKCSGSTRCRPTGQIRRVNGVSYRVMTCPRR</sequence>
<dbReference type="AlphaFoldDB" id="A0AAW9QR81"/>
<gene>
    <name evidence="1" type="ORF">V0288_24430</name>
</gene>
<proteinExistence type="predicted"/>
<keyword evidence="2" id="KW-1185">Reference proteome</keyword>